<organism evidence="1 2">
    <name type="scientific">Trichoderma semiorbis</name>
    <dbReference type="NCBI Taxonomy" id="1491008"/>
    <lineage>
        <taxon>Eukaryota</taxon>
        <taxon>Fungi</taxon>
        <taxon>Dikarya</taxon>
        <taxon>Ascomycota</taxon>
        <taxon>Pezizomycotina</taxon>
        <taxon>Sordariomycetes</taxon>
        <taxon>Hypocreomycetidae</taxon>
        <taxon>Hypocreales</taxon>
        <taxon>Hypocreaceae</taxon>
        <taxon>Trichoderma</taxon>
    </lineage>
</organism>
<comment type="caution">
    <text evidence="1">The sequence shown here is derived from an EMBL/GenBank/DDBJ whole genome shotgun (WGS) entry which is preliminary data.</text>
</comment>
<sequence>MILGRCSRGSAIDFCTALHRASNLELITQEEPQALLLCYLGPFASPVPSYRLSLVAILLHRSKSYSKQPYRSWHSTR</sequence>
<dbReference type="AlphaFoldDB" id="A0A9P8KYK2"/>
<name>A0A9P8KYK2_9HYPO</name>
<evidence type="ECO:0000313" key="1">
    <source>
        <dbReference type="EMBL" id="KAH0531381.1"/>
    </source>
</evidence>
<dbReference type="EMBL" id="JAIMJC010000001">
    <property type="protein sequence ID" value="KAH0531381.1"/>
    <property type="molecule type" value="Genomic_DNA"/>
</dbReference>
<keyword evidence="2" id="KW-1185">Reference proteome</keyword>
<reference evidence="1 2" key="1">
    <citation type="submission" date="2021-08" db="EMBL/GenBank/DDBJ databases">
        <title>The highly contiguous genome resource for Trichoderma semiorbis FJ059, a fungal antagonistic to plant pathogens.</title>
        <authorList>
            <person name="Liu T."/>
        </authorList>
    </citation>
    <scope>NUCLEOTIDE SEQUENCE [LARGE SCALE GENOMIC DNA]</scope>
    <source>
        <strain evidence="1 2">FJ059</strain>
    </source>
</reference>
<gene>
    <name evidence="1" type="ORF">TsFJ059_000218</name>
</gene>
<proteinExistence type="predicted"/>
<accession>A0A9P8KYK2</accession>
<evidence type="ECO:0000313" key="2">
    <source>
        <dbReference type="Proteomes" id="UP000826573"/>
    </source>
</evidence>
<protein>
    <submittedName>
        <fullName evidence="1">Uncharacterized protein</fullName>
    </submittedName>
</protein>
<dbReference type="Proteomes" id="UP000826573">
    <property type="component" value="Unassembled WGS sequence"/>
</dbReference>